<comment type="caution">
    <text evidence="2">The sequence shown here is derived from an EMBL/GenBank/DDBJ whole genome shotgun (WGS) entry which is preliminary data.</text>
</comment>
<keyword evidence="1" id="KW-0472">Membrane</keyword>
<protein>
    <submittedName>
        <fullName evidence="2">Uncharacterized protein</fullName>
    </submittedName>
</protein>
<proteinExistence type="predicted"/>
<name>F7PME9_9EURY</name>
<evidence type="ECO:0000313" key="2">
    <source>
        <dbReference type="EMBL" id="ERJ07366.1"/>
    </source>
</evidence>
<keyword evidence="1" id="KW-1133">Transmembrane helix</keyword>
<reference evidence="2 3" key="2">
    <citation type="journal article" date="2013" name="PLoS ONE">
        <title>INDIGO - INtegrated Data Warehouse of MIcrobial GenOmes with Examples from the Red Sea Extremophiles.</title>
        <authorList>
            <person name="Alam I."/>
            <person name="Antunes A."/>
            <person name="Kamau A.A."/>
            <person name="Ba Alawi W."/>
            <person name="Kalkatawi M."/>
            <person name="Stingl U."/>
            <person name="Bajic V.B."/>
        </authorList>
    </citation>
    <scope>NUCLEOTIDE SEQUENCE [LARGE SCALE GENOMIC DNA]</scope>
    <source>
        <strain evidence="2 3">SARL4B</strain>
    </source>
</reference>
<accession>F7PME9</accession>
<gene>
    <name evidence="2" type="ORF">HLRTI_000408</name>
</gene>
<dbReference type="Proteomes" id="UP000003861">
    <property type="component" value="Unassembled WGS sequence"/>
</dbReference>
<organism evidence="2 3">
    <name type="scientific">Halorhabdus tiamatea SARL4B</name>
    <dbReference type="NCBI Taxonomy" id="1033806"/>
    <lineage>
        <taxon>Archaea</taxon>
        <taxon>Methanobacteriati</taxon>
        <taxon>Methanobacteriota</taxon>
        <taxon>Stenosarchaea group</taxon>
        <taxon>Halobacteria</taxon>
        <taxon>Halobacteriales</taxon>
        <taxon>Haloarculaceae</taxon>
        <taxon>Halorhabdus</taxon>
    </lineage>
</organism>
<reference evidence="2 3" key="1">
    <citation type="journal article" date="2011" name="J. Bacteriol.">
        <title>Genome sequence of Halorhabdus tiamatea, the first archaeon isolated from a deep-sea anoxic brine lake.</title>
        <authorList>
            <person name="Antunes A."/>
            <person name="Alam I."/>
            <person name="Bajic V.B."/>
            <person name="Stingl U."/>
        </authorList>
    </citation>
    <scope>NUCLEOTIDE SEQUENCE [LARGE SCALE GENOMIC DNA]</scope>
    <source>
        <strain evidence="2 3">SARL4B</strain>
    </source>
</reference>
<evidence type="ECO:0000313" key="3">
    <source>
        <dbReference type="Proteomes" id="UP000003861"/>
    </source>
</evidence>
<feature type="transmembrane region" description="Helical" evidence="1">
    <location>
        <begin position="59"/>
        <end position="84"/>
    </location>
</feature>
<dbReference type="EMBL" id="AFNT02000003">
    <property type="protein sequence ID" value="ERJ07366.1"/>
    <property type="molecule type" value="Genomic_DNA"/>
</dbReference>
<feature type="transmembrane region" description="Helical" evidence="1">
    <location>
        <begin position="105"/>
        <end position="130"/>
    </location>
</feature>
<feature type="transmembrane region" description="Helical" evidence="1">
    <location>
        <begin position="21"/>
        <end position="39"/>
    </location>
</feature>
<sequence>MSTKSESDQNSIERTIQSYSLKLAVTLSAYLLVVGNAAAASSPSATDLSICDVEFLGPAINALFSIAVTGALVLGILTWVLTSFTESLPLPQSTKQTIQKQRNGAIASMLRTAVVPALILAILSVLSIGIPSCITILPT</sequence>
<keyword evidence="1" id="KW-0812">Transmembrane</keyword>
<dbReference type="AlphaFoldDB" id="F7PME9"/>
<evidence type="ECO:0000256" key="1">
    <source>
        <dbReference type="SAM" id="Phobius"/>
    </source>
</evidence>